<evidence type="ECO:0000256" key="12">
    <source>
        <dbReference type="SAM" id="MobiDB-lite"/>
    </source>
</evidence>
<keyword evidence="8 13" id="KW-0472">Membrane</keyword>
<dbReference type="AlphaFoldDB" id="A0A7I8VXN1"/>
<feature type="region of interest" description="Disordered" evidence="12">
    <location>
        <begin position="352"/>
        <end position="385"/>
    </location>
</feature>
<dbReference type="GO" id="GO:0005789">
    <property type="term" value="C:endoplasmic reticulum membrane"/>
    <property type="evidence" value="ECO:0007669"/>
    <property type="project" value="UniProtKB-SubCell"/>
</dbReference>
<evidence type="ECO:0000259" key="14">
    <source>
        <dbReference type="PROSITE" id="PS50888"/>
    </source>
</evidence>
<evidence type="ECO:0000256" key="4">
    <source>
        <dbReference type="ARBA" id="ARBA00022824"/>
    </source>
</evidence>
<dbReference type="GO" id="GO:0046983">
    <property type="term" value="F:protein dimerization activity"/>
    <property type="evidence" value="ECO:0007669"/>
    <property type="project" value="InterPro"/>
</dbReference>
<feature type="compositionally biased region" description="Low complexity" evidence="12">
    <location>
        <begin position="360"/>
        <end position="380"/>
    </location>
</feature>
<dbReference type="SMART" id="SM00353">
    <property type="entry name" value="HLH"/>
    <property type="match status" value="1"/>
</dbReference>
<evidence type="ECO:0000256" key="10">
    <source>
        <dbReference type="ARBA" id="ARBA00023242"/>
    </source>
</evidence>
<dbReference type="GO" id="GO:0000978">
    <property type="term" value="F:RNA polymerase II cis-regulatory region sequence-specific DNA binding"/>
    <property type="evidence" value="ECO:0007669"/>
    <property type="project" value="TreeGrafter"/>
</dbReference>
<feature type="transmembrane region" description="Helical" evidence="13">
    <location>
        <begin position="402"/>
        <end position="421"/>
    </location>
</feature>
<dbReference type="EMBL" id="CAJFCJ010000012">
    <property type="protein sequence ID" value="CAD5120264.1"/>
    <property type="molecule type" value="Genomic_DNA"/>
</dbReference>
<dbReference type="PROSITE" id="PS50888">
    <property type="entry name" value="BHLH"/>
    <property type="match status" value="1"/>
</dbReference>
<keyword evidence="3 13" id="KW-0812">Transmembrane</keyword>
<dbReference type="InterPro" id="IPR011598">
    <property type="entry name" value="bHLH_dom"/>
</dbReference>
<feature type="coiled-coil region" evidence="11">
    <location>
        <begin position="144"/>
        <end position="173"/>
    </location>
</feature>
<keyword evidence="4" id="KW-0256">Endoplasmic reticulum</keyword>
<reference evidence="15 16" key="1">
    <citation type="submission" date="2020-08" db="EMBL/GenBank/DDBJ databases">
        <authorList>
            <person name="Hejnol A."/>
        </authorList>
    </citation>
    <scope>NUCLEOTIDE SEQUENCE [LARGE SCALE GENOMIC DNA]</scope>
</reference>
<keyword evidence="5 13" id="KW-1133">Transmembrane helix</keyword>
<keyword evidence="16" id="KW-1185">Reference proteome</keyword>
<evidence type="ECO:0000313" key="16">
    <source>
        <dbReference type="Proteomes" id="UP000549394"/>
    </source>
</evidence>
<evidence type="ECO:0000256" key="11">
    <source>
        <dbReference type="SAM" id="Coils"/>
    </source>
</evidence>
<evidence type="ECO:0000256" key="9">
    <source>
        <dbReference type="ARBA" id="ARBA00023163"/>
    </source>
</evidence>
<comment type="subcellular location">
    <subcellularLocation>
        <location evidence="2">Endoplasmic reticulum membrane</location>
        <topology evidence="2">Multi-pass membrane protein</topology>
    </subcellularLocation>
    <subcellularLocation>
        <location evidence="1">Nucleus</location>
    </subcellularLocation>
</comment>
<dbReference type="Proteomes" id="UP000549394">
    <property type="component" value="Unassembled WGS sequence"/>
</dbReference>
<gene>
    <name evidence="15" type="ORF">DGYR_LOCUS8379</name>
</gene>
<comment type="caution">
    <text evidence="15">The sequence shown here is derived from an EMBL/GenBank/DDBJ whole genome shotgun (WGS) entry which is preliminary data.</text>
</comment>
<dbReference type="SUPFAM" id="SSF47459">
    <property type="entry name" value="HLH, helix-loop-helix DNA-binding domain"/>
    <property type="match status" value="1"/>
</dbReference>
<dbReference type="Pfam" id="PF00010">
    <property type="entry name" value="HLH"/>
    <property type="match status" value="1"/>
</dbReference>
<keyword evidence="11" id="KW-0175">Coiled coil</keyword>
<name>A0A7I8VXN1_9ANNE</name>
<protein>
    <submittedName>
        <fullName evidence="15">DgyrCDS8833</fullName>
    </submittedName>
</protein>
<evidence type="ECO:0000256" key="7">
    <source>
        <dbReference type="ARBA" id="ARBA00023125"/>
    </source>
</evidence>
<dbReference type="PANTHER" id="PTHR46062">
    <property type="entry name" value="STEROL REGULATORY ELEMENT-BINDING PROTEIN"/>
    <property type="match status" value="1"/>
</dbReference>
<feature type="transmembrane region" description="Helical" evidence="13">
    <location>
        <begin position="457"/>
        <end position="477"/>
    </location>
</feature>
<evidence type="ECO:0000256" key="5">
    <source>
        <dbReference type="ARBA" id="ARBA00022989"/>
    </source>
</evidence>
<evidence type="ECO:0000256" key="3">
    <source>
        <dbReference type="ARBA" id="ARBA00022692"/>
    </source>
</evidence>
<sequence>MADPLNGWTTDSFSDLSSNLNVSSDLDGSFNPEIDELVSFLSEQSDLIDDPFVSATGVKAENEKFLPRTNIKSENTSFTQATSPGGVKTESNDFEKPTLLKLLTQNPEPKQPNQVNTSTLVNLLQNGSSVLQPQPQPQQIQEQILQALQVLINKEAEKKQHEEQQKASLLQSQLARHLAADSPQPTTAAQTSSTQIIIKQVPMLSKTPVVKQEARPNVVSLSSNAPTKVTNSGSTIVTTLPVQVVDTTANEKLPIHRLQTSHKPVCVKGEKRTAHNAIEKRYRLSINDKILELKDLVAGSEAKLHKSAVLRKAIDHIRCCHSQIERLKKENMQLRMATGGTNVRDLLKETEMDLTPPPSDASSPSYYPSSGIDSGPDSPINPNEVHMKSEPLITGMLDSSRLVLCVFMLAIIAFNPFAPFIQTPKKFGTEFSPGHTGGKTLKGAVTDGWWDWMFPTLLMWFVNGVVLSGFLLHLFIFGEPVSTPESNSAASYLRFKKQADSDLRNGRYNDASWQLRKSLAALGRPIPVSKIDLASSLIWHIFRQFLHRLYIGRWLSTSTATMFRSHIKEEDVQSSARDAAYAYHELLKLHISGRAKCINQSEAFNLAFCAVNMAETAGYKVVGGEFLISVHLNASICFQKSNWVILRSHLSSYFLNLAKKVLMRTKNPPKNLEWFTTPAGSEFFYSGEWNCQHHNTLYALSERNCTNPLSYVTQSFREHLVEKLLINLMSGQPLDELDTLIASAKDAGLKECFLLKNSDGGDFVSLWWGSFFKVISSWKQGKKANEEDISIVEELPYPLLTTPVRALHYIFEANRILHTPSGSWFKVLSKCESASRLLSCDHGNQIVTTVAYDWLISTKLMAIEIELGDSESVHPEDIFSLEKNIYSLRNHNKITKFVSKKINVYECALRILSRVNPSVTQKMLKQLNRYDLPAGEYAQLMILAAKGIQREAQWPFVEKVRSALDKNGRENTINMLISDYN</sequence>
<evidence type="ECO:0000256" key="2">
    <source>
        <dbReference type="ARBA" id="ARBA00004477"/>
    </source>
</evidence>
<dbReference type="Gene3D" id="4.10.280.10">
    <property type="entry name" value="Helix-loop-helix DNA-binding domain"/>
    <property type="match status" value="1"/>
</dbReference>
<keyword evidence="7" id="KW-0238">DNA-binding</keyword>
<proteinExistence type="predicted"/>
<dbReference type="GO" id="GO:0000981">
    <property type="term" value="F:DNA-binding transcription factor activity, RNA polymerase II-specific"/>
    <property type="evidence" value="ECO:0007669"/>
    <property type="project" value="TreeGrafter"/>
</dbReference>
<keyword evidence="6" id="KW-0805">Transcription regulation</keyword>
<accession>A0A7I8VXN1</accession>
<keyword evidence="10" id="KW-0539">Nucleus</keyword>
<evidence type="ECO:0000256" key="1">
    <source>
        <dbReference type="ARBA" id="ARBA00004123"/>
    </source>
</evidence>
<dbReference type="InterPro" id="IPR036638">
    <property type="entry name" value="HLH_DNA-bd_sf"/>
</dbReference>
<organism evidence="15 16">
    <name type="scientific">Dimorphilus gyrociliatus</name>
    <dbReference type="NCBI Taxonomy" id="2664684"/>
    <lineage>
        <taxon>Eukaryota</taxon>
        <taxon>Metazoa</taxon>
        <taxon>Spiralia</taxon>
        <taxon>Lophotrochozoa</taxon>
        <taxon>Annelida</taxon>
        <taxon>Polychaeta</taxon>
        <taxon>Polychaeta incertae sedis</taxon>
        <taxon>Dinophilidae</taxon>
        <taxon>Dimorphilus</taxon>
    </lineage>
</organism>
<feature type="domain" description="BHLH" evidence="14">
    <location>
        <begin position="270"/>
        <end position="320"/>
    </location>
</feature>
<keyword evidence="9" id="KW-0804">Transcription</keyword>
<dbReference type="CDD" id="cd18921">
    <property type="entry name" value="bHLHzip_SREBP1"/>
    <property type="match status" value="1"/>
</dbReference>
<evidence type="ECO:0000256" key="6">
    <source>
        <dbReference type="ARBA" id="ARBA00023015"/>
    </source>
</evidence>
<evidence type="ECO:0000256" key="13">
    <source>
        <dbReference type="SAM" id="Phobius"/>
    </source>
</evidence>
<evidence type="ECO:0000313" key="15">
    <source>
        <dbReference type="EMBL" id="CAD5120264.1"/>
    </source>
</evidence>
<dbReference type="PANTHER" id="PTHR46062:SF1">
    <property type="entry name" value="LP12374P"/>
    <property type="match status" value="1"/>
</dbReference>
<evidence type="ECO:0000256" key="8">
    <source>
        <dbReference type="ARBA" id="ARBA00023136"/>
    </source>
</evidence>
<dbReference type="GO" id="GO:0005634">
    <property type="term" value="C:nucleus"/>
    <property type="evidence" value="ECO:0007669"/>
    <property type="project" value="UniProtKB-SubCell"/>
</dbReference>
<dbReference type="OrthoDB" id="2133190at2759"/>